<feature type="signal peptide" evidence="1">
    <location>
        <begin position="1"/>
        <end position="33"/>
    </location>
</feature>
<dbReference type="EMBL" id="BAAAOB010000003">
    <property type="protein sequence ID" value="GAA1794807.1"/>
    <property type="molecule type" value="Genomic_DNA"/>
</dbReference>
<keyword evidence="1" id="KW-0732">Signal</keyword>
<evidence type="ECO:0000256" key="1">
    <source>
        <dbReference type="SAM" id="SignalP"/>
    </source>
</evidence>
<name>A0ABN2LNU8_9MICO</name>
<protein>
    <submittedName>
        <fullName evidence="2">Uncharacterized protein</fullName>
    </submittedName>
</protein>
<gene>
    <name evidence="2" type="ORF">GCM10009768_24880</name>
</gene>
<evidence type="ECO:0000313" key="3">
    <source>
        <dbReference type="Proteomes" id="UP001500851"/>
    </source>
</evidence>
<keyword evidence="3" id="KW-1185">Reference proteome</keyword>
<reference evidence="2 3" key="1">
    <citation type="journal article" date="2019" name="Int. J. Syst. Evol. Microbiol.">
        <title>The Global Catalogue of Microorganisms (GCM) 10K type strain sequencing project: providing services to taxonomists for standard genome sequencing and annotation.</title>
        <authorList>
            <consortium name="The Broad Institute Genomics Platform"/>
            <consortium name="The Broad Institute Genome Sequencing Center for Infectious Disease"/>
            <person name="Wu L."/>
            <person name="Ma J."/>
        </authorList>
    </citation>
    <scope>NUCLEOTIDE SEQUENCE [LARGE SCALE GENOMIC DNA]</scope>
    <source>
        <strain evidence="2 3">JCM 14736</strain>
    </source>
</reference>
<feature type="chain" id="PRO_5045194486" evidence="1">
    <location>
        <begin position="34"/>
        <end position="467"/>
    </location>
</feature>
<dbReference type="PROSITE" id="PS51257">
    <property type="entry name" value="PROKAR_LIPOPROTEIN"/>
    <property type="match status" value="1"/>
</dbReference>
<comment type="caution">
    <text evidence="2">The sequence shown here is derived from an EMBL/GenBank/DDBJ whole genome shotgun (WGS) entry which is preliminary data.</text>
</comment>
<proteinExistence type="predicted"/>
<sequence length="467" mass="48084">MRSTTGTRARRILASAAAVLAAVALTGCGSVDAGTAGRQATEREFRSDPAVESVDLTSLNTLPWIGSVDGTVTAKPGLSDDDLSALVDRIGAFESEKRDGASVSLKVAADTVTLRVLPDRARNARFVAAANELRADTGIVSAEIEVRSGDGSKLTARAATAERAFALAAEAPDPLRERVSEPPVELEISSVDGVSLEGDQGGTWVADAQRVWAMVGLRARVTVLQATPESLNLQVAEEADVAPARAAAEAVLGDRSMTVTVESRSLQLRDGASGDAARATLAKLPAETRKVIDFVWTDDAVLQLHLKSGTALAPVATALLAVPEASGFRTLALMIDGSDLGSGGSGSPIGVFAAPTDLAPRATGVDRLLATGSVAGADAARERIDVMLAEGAGPIERAALAPVLKSFAQPGDWVCVKGEDPAVRTLCVTAAESIAMSDVDEAYRSQAKDFLSRWNAAPSLGAAPAAE</sequence>
<organism evidence="2 3">
    <name type="scientific">Leucobacter iarius</name>
    <dbReference type="NCBI Taxonomy" id="333963"/>
    <lineage>
        <taxon>Bacteria</taxon>
        <taxon>Bacillati</taxon>
        <taxon>Actinomycetota</taxon>
        <taxon>Actinomycetes</taxon>
        <taxon>Micrococcales</taxon>
        <taxon>Microbacteriaceae</taxon>
        <taxon>Leucobacter</taxon>
    </lineage>
</organism>
<dbReference type="Proteomes" id="UP001500851">
    <property type="component" value="Unassembled WGS sequence"/>
</dbReference>
<accession>A0ABN2LNU8</accession>
<dbReference type="RefSeq" id="WP_344032661.1">
    <property type="nucleotide sequence ID" value="NZ_BAAAOB010000003.1"/>
</dbReference>
<evidence type="ECO:0000313" key="2">
    <source>
        <dbReference type="EMBL" id="GAA1794807.1"/>
    </source>
</evidence>